<dbReference type="PANTHER" id="PTHR24221">
    <property type="entry name" value="ATP-BINDING CASSETTE SUB-FAMILY B"/>
    <property type="match status" value="1"/>
</dbReference>
<dbReference type="VEuPathDB" id="MicrosporidiaDB:VICG_01491"/>
<reference evidence="8" key="1">
    <citation type="submission" date="2011-05" db="EMBL/GenBank/DDBJ databases">
        <title>The genome sequence of Vittaforma corneae strain ATCC 50505.</title>
        <authorList>
            <consortium name="The Broad Institute Genome Sequencing Platform"/>
            <person name="Cuomo C."/>
            <person name="Didier E."/>
            <person name="Bowers L."/>
            <person name="Young S.K."/>
            <person name="Zeng Q."/>
            <person name="Gargeya S."/>
            <person name="Fitzgerald M."/>
            <person name="Haas B."/>
            <person name="Abouelleil A."/>
            <person name="Alvarado L."/>
            <person name="Arachchi H.M."/>
            <person name="Berlin A."/>
            <person name="Chapman S.B."/>
            <person name="Gearin G."/>
            <person name="Goldberg J."/>
            <person name="Griggs A."/>
            <person name="Gujja S."/>
            <person name="Hansen M."/>
            <person name="Heiman D."/>
            <person name="Howarth C."/>
            <person name="Larimer J."/>
            <person name="Lui A."/>
            <person name="MacDonald P.J.P."/>
            <person name="McCowen C."/>
            <person name="Montmayeur A."/>
            <person name="Murphy C."/>
            <person name="Neiman D."/>
            <person name="Pearson M."/>
            <person name="Priest M."/>
            <person name="Roberts A."/>
            <person name="Saif S."/>
            <person name="Shea T."/>
            <person name="Sisk P."/>
            <person name="Stolte C."/>
            <person name="Sykes S."/>
            <person name="Wortman J."/>
            <person name="Nusbaum C."/>
            <person name="Birren B."/>
        </authorList>
    </citation>
    <scope>NUCLEOTIDE SEQUENCE [LARGE SCALE GENOMIC DNA]</scope>
    <source>
        <strain evidence="8">ATCC 50505</strain>
    </source>
</reference>
<proteinExistence type="predicted"/>
<dbReference type="InterPro" id="IPR039421">
    <property type="entry name" value="Type_1_exporter"/>
</dbReference>
<dbReference type="RefSeq" id="XP_007604937.1">
    <property type="nucleotide sequence ID" value="XM_007604875.1"/>
</dbReference>
<name>L2GMH6_VITCO</name>
<dbReference type="Pfam" id="PF00005">
    <property type="entry name" value="ABC_tran"/>
    <property type="match status" value="1"/>
</dbReference>
<protein>
    <recommendedName>
        <fullName evidence="6">ABC transporter domain-containing protein</fullName>
    </recommendedName>
</protein>
<dbReference type="STRING" id="993615.L2GMH6"/>
<keyword evidence="4 5" id="KW-0472">Membrane</keyword>
<evidence type="ECO:0000256" key="4">
    <source>
        <dbReference type="ARBA" id="ARBA00023136"/>
    </source>
</evidence>
<evidence type="ECO:0000313" key="7">
    <source>
        <dbReference type="EMBL" id="ELA41507.1"/>
    </source>
</evidence>
<dbReference type="PROSITE" id="PS50893">
    <property type="entry name" value="ABC_TRANSPORTER_2"/>
    <property type="match status" value="1"/>
</dbReference>
<dbReference type="InterPro" id="IPR003439">
    <property type="entry name" value="ABC_transporter-like_ATP-bd"/>
</dbReference>
<keyword evidence="2 5" id="KW-0812">Transmembrane</keyword>
<feature type="non-terminal residue" evidence="7">
    <location>
        <position position="442"/>
    </location>
</feature>
<dbReference type="Gene3D" id="3.40.50.300">
    <property type="entry name" value="P-loop containing nucleotide triphosphate hydrolases"/>
    <property type="match status" value="1"/>
</dbReference>
<dbReference type="Proteomes" id="UP000011082">
    <property type="component" value="Unassembled WGS sequence"/>
</dbReference>
<keyword evidence="3 5" id="KW-1133">Transmembrane helix</keyword>
<dbReference type="HOGENOM" id="CLU_033755_0_0_1"/>
<dbReference type="FunCoup" id="L2GMH6">
    <property type="interactions" value="26"/>
</dbReference>
<dbReference type="SUPFAM" id="SSF90123">
    <property type="entry name" value="ABC transporter transmembrane region"/>
    <property type="match status" value="1"/>
</dbReference>
<dbReference type="GO" id="GO:0016020">
    <property type="term" value="C:membrane"/>
    <property type="evidence" value="ECO:0007669"/>
    <property type="project" value="UniProtKB-SubCell"/>
</dbReference>
<evidence type="ECO:0000256" key="3">
    <source>
        <dbReference type="ARBA" id="ARBA00022989"/>
    </source>
</evidence>
<feature type="transmembrane region" description="Helical" evidence="5">
    <location>
        <begin position="33"/>
        <end position="55"/>
    </location>
</feature>
<dbReference type="GeneID" id="19882202"/>
<dbReference type="GO" id="GO:0005524">
    <property type="term" value="F:ATP binding"/>
    <property type="evidence" value="ECO:0007669"/>
    <property type="project" value="InterPro"/>
</dbReference>
<accession>L2GMH6</accession>
<dbReference type="InterPro" id="IPR027417">
    <property type="entry name" value="P-loop_NTPase"/>
</dbReference>
<evidence type="ECO:0000256" key="5">
    <source>
        <dbReference type="SAM" id="Phobius"/>
    </source>
</evidence>
<dbReference type="InterPro" id="IPR036640">
    <property type="entry name" value="ABC1_TM_sf"/>
</dbReference>
<evidence type="ECO:0000256" key="2">
    <source>
        <dbReference type="ARBA" id="ARBA00022692"/>
    </source>
</evidence>
<feature type="domain" description="ABC transporter" evidence="6">
    <location>
        <begin position="242"/>
        <end position="441"/>
    </location>
</feature>
<feature type="transmembrane region" description="Helical" evidence="5">
    <location>
        <begin position="61"/>
        <end position="80"/>
    </location>
</feature>
<keyword evidence="8" id="KW-1185">Reference proteome</keyword>
<dbReference type="OrthoDB" id="6500128at2759"/>
<dbReference type="InParanoid" id="L2GMH6"/>
<gene>
    <name evidence="7" type="ORF">VICG_01491</name>
</gene>
<dbReference type="EMBL" id="JH370143">
    <property type="protein sequence ID" value="ELA41507.1"/>
    <property type="molecule type" value="Genomic_DNA"/>
</dbReference>
<sequence>MFSSSKLAFETPGSHLEYYMSEGGKALAKISKFIVFSFLSKVSHFIFDFFTIIHLDDSKNKNITVIFMISLILLGAIKLWKMPKIIYFNKMNIDIAYEKEKCINETLENLAIVKAYGTKKHTVSKYARKAFMWESANVSYKFWNLSTDMIFNCISTAARPGIGLLYILWCSPSNGKMHVQNNDVLNHMDKITEMLKTIVSLVSIQTELLQTYILTENVIEYLRLANEEVNREIRISSFSESIEVKDLSYTCKDKLVFNNVSFVISRGSKVVLFGKNGTGKSSIFKLLLGFDKYRGTILFDGIELSRLCISDYRRLITYVPQDTRLFDESIYYNLAYGNSKSFKEIIEECKSMGIHDAIMSFPSGYNTGVGEGGKSINGGLKQKIFYTRAFLRDSEIYLFDEPTNNLDANHSRFLLEYIRSPRYAEKTFFVICHDRDIANEFP</sequence>
<organism evidence="7 8">
    <name type="scientific">Vittaforma corneae (strain ATCC 50505)</name>
    <name type="common">Microsporidian parasite</name>
    <name type="synonym">Nosema corneum</name>
    <dbReference type="NCBI Taxonomy" id="993615"/>
    <lineage>
        <taxon>Eukaryota</taxon>
        <taxon>Fungi</taxon>
        <taxon>Fungi incertae sedis</taxon>
        <taxon>Microsporidia</taxon>
        <taxon>Nosematidae</taxon>
        <taxon>Vittaforma</taxon>
    </lineage>
</organism>
<dbReference type="PANTHER" id="PTHR24221:SF654">
    <property type="entry name" value="ATP-BINDING CASSETTE SUB-FAMILY B MEMBER 6"/>
    <property type="match status" value="1"/>
</dbReference>
<dbReference type="GO" id="GO:0034040">
    <property type="term" value="F:ATPase-coupled lipid transmembrane transporter activity"/>
    <property type="evidence" value="ECO:0007669"/>
    <property type="project" value="TreeGrafter"/>
</dbReference>
<evidence type="ECO:0000313" key="8">
    <source>
        <dbReference type="Proteomes" id="UP000011082"/>
    </source>
</evidence>
<dbReference type="GO" id="GO:0016887">
    <property type="term" value="F:ATP hydrolysis activity"/>
    <property type="evidence" value="ECO:0007669"/>
    <property type="project" value="InterPro"/>
</dbReference>
<evidence type="ECO:0000259" key="6">
    <source>
        <dbReference type="PROSITE" id="PS50893"/>
    </source>
</evidence>
<comment type="subcellular location">
    <subcellularLocation>
        <location evidence="1">Membrane</location>
        <topology evidence="1">Multi-pass membrane protein</topology>
    </subcellularLocation>
</comment>
<dbReference type="SUPFAM" id="SSF52540">
    <property type="entry name" value="P-loop containing nucleoside triphosphate hydrolases"/>
    <property type="match status" value="1"/>
</dbReference>
<evidence type="ECO:0000256" key="1">
    <source>
        <dbReference type="ARBA" id="ARBA00004141"/>
    </source>
</evidence>
<dbReference type="AlphaFoldDB" id="L2GMH6"/>